<feature type="transmembrane region" description="Helical" evidence="11">
    <location>
        <begin position="182"/>
        <end position="203"/>
    </location>
</feature>
<comment type="subcellular location">
    <subcellularLocation>
        <location evidence="1">Cell membrane</location>
        <topology evidence="1">Single-pass type I membrane protein</topology>
    </subcellularLocation>
</comment>
<dbReference type="PANTHER" id="PTHR27004:SF435">
    <property type="entry name" value="LEUCINE-RICH REPEAT-CONTAINING N-TERMINAL PLANT-TYPE DOMAIN-CONTAINING PROTEIN"/>
    <property type="match status" value="1"/>
</dbReference>
<evidence type="ECO:0000256" key="9">
    <source>
        <dbReference type="ARBA" id="ARBA00023170"/>
    </source>
</evidence>
<keyword evidence="7 11" id="KW-1133">Transmembrane helix</keyword>
<keyword evidence="10" id="KW-0325">Glycoprotein</keyword>
<comment type="caution">
    <text evidence="12">The sequence shown here is derived from an EMBL/GenBank/DDBJ whole genome shotgun (WGS) entry which is preliminary data.</text>
</comment>
<dbReference type="PRINTS" id="PR00019">
    <property type="entry name" value="LEURICHRPT"/>
</dbReference>
<comment type="similarity">
    <text evidence="2">Belongs to the RLP family.</text>
</comment>
<dbReference type="Pfam" id="PF13855">
    <property type="entry name" value="LRR_8"/>
    <property type="match status" value="1"/>
</dbReference>
<evidence type="ECO:0000313" key="12">
    <source>
        <dbReference type="EMBL" id="KAJ8898940.1"/>
    </source>
</evidence>
<dbReference type="InterPro" id="IPR001611">
    <property type="entry name" value="Leu-rich_rpt"/>
</dbReference>
<gene>
    <name evidence="12" type="ORF">K2173_008436</name>
</gene>
<evidence type="ECO:0000256" key="6">
    <source>
        <dbReference type="ARBA" id="ARBA00022737"/>
    </source>
</evidence>
<evidence type="ECO:0000256" key="1">
    <source>
        <dbReference type="ARBA" id="ARBA00004251"/>
    </source>
</evidence>
<dbReference type="Proteomes" id="UP001159364">
    <property type="component" value="Linkage Group LG08"/>
</dbReference>
<dbReference type="AlphaFoldDB" id="A0AAV8U921"/>
<evidence type="ECO:0000256" key="10">
    <source>
        <dbReference type="ARBA" id="ARBA00023180"/>
    </source>
</evidence>
<evidence type="ECO:0000313" key="13">
    <source>
        <dbReference type="Proteomes" id="UP001159364"/>
    </source>
</evidence>
<evidence type="ECO:0000256" key="8">
    <source>
        <dbReference type="ARBA" id="ARBA00023136"/>
    </source>
</evidence>
<dbReference type="Gene3D" id="3.80.10.10">
    <property type="entry name" value="Ribonuclease Inhibitor"/>
    <property type="match status" value="1"/>
</dbReference>
<evidence type="ECO:0000256" key="5">
    <source>
        <dbReference type="ARBA" id="ARBA00022692"/>
    </source>
</evidence>
<name>A0AAV8U921_9ROSI</name>
<accession>A0AAV8U921</accession>
<dbReference type="InterPro" id="IPR032675">
    <property type="entry name" value="LRR_dom_sf"/>
</dbReference>
<dbReference type="FunFam" id="3.80.10.10:FF:000111">
    <property type="entry name" value="LRR receptor-like serine/threonine-protein kinase ERECTA"/>
    <property type="match status" value="1"/>
</dbReference>
<keyword evidence="3" id="KW-1003">Cell membrane</keyword>
<dbReference type="PROSITE" id="PS51450">
    <property type="entry name" value="LRR"/>
    <property type="match status" value="1"/>
</dbReference>
<sequence length="245" mass="27496">MKGNVNDSYDYLNFTPFSQSGPYYQDSVTVTSKGLKMDLVKILTVFISVDFSSNYFEGPIPEVIGQFKGLHILNLSHNALNGSIPSTFGNLSQLESLDLSFNNLTGSIPQQLAGLTFLSFLNLSHNKLVGMIPTSTQLQSFLPSCFEGNAGLCGPPLSESCRDGEHEDTHLSSEIDSVNVSILSVEIGYIFGLVVIIGPLVYCKRCRLWYYRKVDYYLFIIFPRLEEANRRTRGRRGQSVRRRRN</sequence>
<proteinExistence type="inferred from homology"/>
<dbReference type="GO" id="GO:0005886">
    <property type="term" value="C:plasma membrane"/>
    <property type="evidence" value="ECO:0007669"/>
    <property type="project" value="UniProtKB-SubCell"/>
</dbReference>
<dbReference type="SUPFAM" id="SSF52058">
    <property type="entry name" value="L domain-like"/>
    <property type="match status" value="1"/>
</dbReference>
<evidence type="ECO:0000256" key="2">
    <source>
        <dbReference type="ARBA" id="ARBA00009592"/>
    </source>
</evidence>
<keyword evidence="6" id="KW-0677">Repeat</keyword>
<evidence type="ECO:0000256" key="3">
    <source>
        <dbReference type="ARBA" id="ARBA00022475"/>
    </source>
</evidence>
<reference evidence="12 13" key="1">
    <citation type="submission" date="2021-09" db="EMBL/GenBank/DDBJ databases">
        <title>Genomic insights and catalytic innovation underlie evolution of tropane alkaloids biosynthesis.</title>
        <authorList>
            <person name="Wang Y.-J."/>
            <person name="Tian T."/>
            <person name="Huang J.-P."/>
            <person name="Huang S.-X."/>
        </authorList>
    </citation>
    <scope>NUCLEOTIDE SEQUENCE [LARGE SCALE GENOMIC DNA]</scope>
    <source>
        <strain evidence="12">KIB-2018</strain>
        <tissue evidence="12">Leaf</tissue>
    </source>
</reference>
<keyword evidence="9" id="KW-0675">Receptor</keyword>
<evidence type="ECO:0000256" key="4">
    <source>
        <dbReference type="ARBA" id="ARBA00022614"/>
    </source>
</evidence>
<protein>
    <submittedName>
        <fullName evidence="12">Uncharacterized protein</fullName>
    </submittedName>
</protein>
<dbReference type="PANTHER" id="PTHR27004">
    <property type="entry name" value="RECEPTOR-LIKE PROTEIN 12 ISOFORM X1"/>
    <property type="match status" value="1"/>
</dbReference>
<keyword evidence="4" id="KW-0433">Leucine-rich repeat</keyword>
<keyword evidence="5 11" id="KW-0812">Transmembrane</keyword>
<dbReference type="EMBL" id="JAIWQS010000008">
    <property type="protein sequence ID" value="KAJ8898940.1"/>
    <property type="molecule type" value="Genomic_DNA"/>
</dbReference>
<evidence type="ECO:0000256" key="11">
    <source>
        <dbReference type="SAM" id="Phobius"/>
    </source>
</evidence>
<organism evidence="12 13">
    <name type="scientific">Erythroxylum novogranatense</name>
    <dbReference type="NCBI Taxonomy" id="1862640"/>
    <lineage>
        <taxon>Eukaryota</taxon>
        <taxon>Viridiplantae</taxon>
        <taxon>Streptophyta</taxon>
        <taxon>Embryophyta</taxon>
        <taxon>Tracheophyta</taxon>
        <taxon>Spermatophyta</taxon>
        <taxon>Magnoliopsida</taxon>
        <taxon>eudicotyledons</taxon>
        <taxon>Gunneridae</taxon>
        <taxon>Pentapetalae</taxon>
        <taxon>rosids</taxon>
        <taxon>fabids</taxon>
        <taxon>Malpighiales</taxon>
        <taxon>Erythroxylaceae</taxon>
        <taxon>Erythroxylum</taxon>
    </lineage>
</organism>
<keyword evidence="13" id="KW-1185">Reference proteome</keyword>
<keyword evidence="8 11" id="KW-0472">Membrane</keyword>
<evidence type="ECO:0000256" key="7">
    <source>
        <dbReference type="ARBA" id="ARBA00022989"/>
    </source>
</evidence>